<accession>A0A8K0I870</accession>
<gene>
    <name evidence="2" type="ORF">COCNU_05G004240</name>
</gene>
<dbReference type="AlphaFoldDB" id="A0A8K0I870"/>
<dbReference type="EMBL" id="CM017876">
    <property type="protein sequence ID" value="KAG1342195.1"/>
    <property type="molecule type" value="Genomic_DNA"/>
</dbReference>
<name>A0A8K0I870_COCNU</name>
<keyword evidence="3" id="KW-1185">Reference proteome</keyword>
<feature type="region of interest" description="Disordered" evidence="1">
    <location>
        <begin position="36"/>
        <end position="61"/>
    </location>
</feature>
<evidence type="ECO:0000256" key="1">
    <source>
        <dbReference type="SAM" id="MobiDB-lite"/>
    </source>
</evidence>
<protein>
    <submittedName>
        <fullName evidence="2">Uncharacterized protein</fullName>
    </submittedName>
</protein>
<feature type="compositionally biased region" description="Basic and acidic residues" evidence="1">
    <location>
        <begin position="184"/>
        <end position="194"/>
    </location>
</feature>
<comment type="caution">
    <text evidence="2">The sequence shown here is derived from an EMBL/GenBank/DDBJ whole genome shotgun (WGS) entry which is preliminary data.</text>
</comment>
<proteinExistence type="predicted"/>
<reference evidence="2" key="2">
    <citation type="submission" date="2019-07" db="EMBL/GenBank/DDBJ databases">
        <authorList>
            <person name="Yang Y."/>
            <person name="Bocs S."/>
            <person name="Baudouin L."/>
        </authorList>
    </citation>
    <scope>NUCLEOTIDE SEQUENCE</scope>
    <source>
        <tissue evidence="2">Spear leaf of Hainan Tall coconut</tissue>
    </source>
</reference>
<evidence type="ECO:0000313" key="3">
    <source>
        <dbReference type="Proteomes" id="UP000797356"/>
    </source>
</evidence>
<dbReference type="Proteomes" id="UP000797356">
    <property type="component" value="Chromosome 5"/>
</dbReference>
<feature type="region of interest" description="Disordered" evidence="1">
    <location>
        <begin position="184"/>
        <end position="203"/>
    </location>
</feature>
<reference evidence="2" key="1">
    <citation type="journal article" date="2017" name="Gigascience">
        <title>The genome draft of coconut (Cocos nucifera).</title>
        <authorList>
            <person name="Xiao Y."/>
            <person name="Xu P."/>
            <person name="Fan H."/>
            <person name="Baudouin L."/>
            <person name="Xia W."/>
            <person name="Bocs S."/>
            <person name="Xu J."/>
            <person name="Li Q."/>
            <person name="Guo A."/>
            <person name="Zhou L."/>
            <person name="Li J."/>
            <person name="Wu Y."/>
            <person name="Ma Z."/>
            <person name="Armero A."/>
            <person name="Issali A.E."/>
            <person name="Liu N."/>
            <person name="Peng M."/>
            <person name="Yang Y."/>
        </authorList>
    </citation>
    <scope>NUCLEOTIDE SEQUENCE</scope>
    <source>
        <tissue evidence="2">Spear leaf of Hainan Tall coconut</tissue>
    </source>
</reference>
<organism evidence="2 3">
    <name type="scientific">Cocos nucifera</name>
    <name type="common">Coconut palm</name>
    <dbReference type="NCBI Taxonomy" id="13894"/>
    <lineage>
        <taxon>Eukaryota</taxon>
        <taxon>Viridiplantae</taxon>
        <taxon>Streptophyta</taxon>
        <taxon>Embryophyta</taxon>
        <taxon>Tracheophyta</taxon>
        <taxon>Spermatophyta</taxon>
        <taxon>Magnoliopsida</taxon>
        <taxon>Liliopsida</taxon>
        <taxon>Arecaceae</taxon>
        <taxon>Arecoideae</taxon>
        <taxon>Cocoseae</taxon>
        <taxon>Attaleinae</taxon>
        <taxon>Cocos</taxon>
    </lineage>
</organism>
<evidence type="ECO:0000313" key="2">
    <source>
        <dbReference type="EMBL" id="KAG1342195.1"/>
    </source>
</evidence>
<sequence length="225" mass="24523">MLSDDEEGSLMFIFSCIAIPLPRLHFEEMLNKVGFSPADPQNSSPRTSKPCIPPPRGRSPQVGTLLLSRVEPRPSSPNLLSGILKEAWQISSKAKARTTQAEAQAARASKKTNEALAWKVATKKEVQSFKAKVKSLEAKRLIDFRAKIENHFSDINLKPLDSNDEGGEDGAKVLPTKVARIEEGAELGRTKDTSIENVSASQLSPMIMLSEPEALSKESNATIDA</sequence>